<dbReference type="Gene3D" id="3.40.50.360">
    <property type="match status" value="1"/>
</dbReference>
<sequence>MIFKRCIRRGVDLELKEKKGVLILTGGGDGSPNDVIKRANIIFRHINVKSIGKVLSLNTNKKPANQDTKALNRVKELALKLNELNKANY</sequence>
<evidence type="ECO:0000313" key="2">
    <source>
        <dbReference type="Proteomes" id="UP000219573"/>
    </source>
</evidence>
<protein>
    <submittedName>
        <fullName evidence="1">Uncharacterized protein</fullName>
    </submittedName>
</protein>
<accession>A0A285I6I6</accession>
<name>A0A285I6I6_9FIRM</name>
<dbReference type="EMBL" id="OBDZ01000032">
    <property type="protein sequence ID" value="SNY43590.1"/>
    <property type="molecule type" value="Genomic_DNA"/>
</dbReference>
<dbReference type="Proteomes" id="UP000219573">
    <property type="component" value="Unassembled WGS sequence"/>
</dbReference>
<dbReference type="AlphaFoldDB" id="A0A285I6I6"/>
<proteinExistence type="predicted"/>
<organism evidence="1 2">
    <name type="scientific">Orenia metallireducens</name>
    <dbReference type="NCBI Taxonomy" id="1413210"/>
    <lineage>
        <taxon>Bacteria</taxon>
        <taxon>Bacillati</taxon>
        <taxon>Bacillota</taxon>
        <taxon>Clostridia</taxon>
        <taxon>Halanaerobiales</taxon>
        <taxon>Halobacteroidaceae</taxon>
        <taxon>Orenia</taxon>
    </lineage>
</organism>
<dbReference type="SUPFAM" id="SSF52218">
    <property type="entry name" value="Flavoproteins"/>
    <property type="match status" value="1"/>
</dbReference>
<evidence type="ECO:0000313" key="1">
    <source>
        <dbReference type="EMBL" id="SNY43590.1"/>
    </source>
</evidence>
<reference evidence="2" key="1">
    <citation type="submission" date="2017-09" db="EMBL/GenBank/DDBJ databases">
        <authorList>
            <person name="Varghese N."/>
            <person name="Submissions S."/>
        </authorList>
    </citation>
    <scope>NUCLEOTIDE SEQUENCE [LARGE SCALE GENOMIC DNA]</scope>
    <source>
        <strain evidence="2">MSL47</strain>
    </source>
</reference>
<gene>
    <name evidence="1" type="ORF">SAMN06265827_13218</name>
</gene>
<keyword evidence="2" id="KW-1185">Reference proteome</keyword>
<dbReference type="InterPro" id="IPR029039">
    <property type="entry name" value="Flavoprotein-like_sf"/>
</dbReference>
<dbReference type="RefSeq" id="WP_097019210.1">
    <property type="nucleotide sequence ID" value="NZ_OBDZ01000032.1"/>
</dbReference>